<sequence length="119" mass="13306">MSETRQHLLDHAERLASALTGDRLAQYEEGVSAVDFIHNMLDIPDYFAERHLPEHDGMKSVFHLGFAIRRLQNAVIESESLAGLDGTDWGVAAAAHEASCARWLADRIKDFERYALPTA</sequence>
<name>A0ABP8ARK0_9MICO</name>
<reference evidence="2" key="1">
    <citation type="journal article" date="2019" name="Int. J. Syst. Evol. Microbiol.">
        <title>The Global Catalogue of Microorganisms (GCM) 10K type strain sequencing project: providing services to taxonomists for standard genome sequencing and annotation.</title>
        <authorList>
            <consortium name="The Broad Institute Genomics Platform"/>
            <consortium name="The Broad Institute Genome Sequencing Center for Infectious Disease"/>
            <person name="Wu L."/>
            <person name="Ma J."/>
        </authorList>
    </citation>
    <scope>NUCLEOTIDE SEQUENCE [LARGE SCALE GENOMIC DNA]</scope>
    <source>
        <strain evidence="2">JCM 17593</strain>
    </source>
</reference>
<proteinExistence type="predicted"/>
<evidence type="ECO:0000313" key="2">
    <source>
        <dbReference type="Proteomes" id="UP001500213"/>
    </source>
</evidence>
<organism evidence="1 2">
    <name type="scientific">Gryllotalpicola kribbensis</name>
    <dbReference type="NCBI Taxonomy" id="993084"/>
    <lineage>
        <taxon>Bacteria</taxon>
        <taxon>Bacillati</taxon>
        <taxon>Actinomycetota</taxon>
        <taxon>Actinomycetes</taxon>
        <taxon>Micrococcales</taxon>
        <taxon>Microbacteriaceae</taxon>
        <taxon>Gryllotalpicola</taxon>
    </lineage>
</organism>
<protein>
    <submittedName>
        <fullName evidence="1">Uncharacterized protein</fullName>
    </submittedName>
</protein>
<dbReference type="Proteomes" id="UP001500213">
    <property type="component" value="Unassembled WGS sequence"/>
</dbReference>
<gene>
    <name evidence="1" type="ORF">GCM10022288_15620</name>
</gene>
<dbReference type="EMBL" id="BAABBX010000013">
    <property type="protein sequence ID" value="GAA4188804.1"/>
    <property type="molecule type" value="Genomic_DNA"/>
</dbReference>
<accession>A0ABP8ARK0</accession>
<dbReference type="RefSeq" id="WP_344775577.1">
    <property type="nucleotide sequence ID" value="NZ_BAABBX010000013.1"/>
</dbReference>
<keyword evidence="2" id="KW-1185">Reference proteome</keyword>
<evidence type="ECO:0000313" key="1">
    <source>
        <dbReference type="EMBL" id="GAA4188804.1"/>
    </source>
</evidence>
<comment type="caution">
    <text evidence="1">The sequence shown here is derived from an EMBL/GenBank/DDBJ whole genome shotgun (WGS) entry which is preliminary data.</text>
</comment>